<sequence>MSRVVRDVFEVLADPTRRRILDLLRDGERTVGELVGALGAAQPNVSKHLRMLDAAALVRVRVDGPRRHYGLAPARLREIDLWLAPFREIWADRLDEFERYLDTVPDDEGPHEPKE</sequence>
<comment type="caution">
    <text evidence="5">The sequence shown here is derived from an EMBL/GenBank/DDBJ whole genome shotgun (WGS) entry which is preliminary data.</text>
</comment>
<keyword evidence="6" id="KW-1185">Reference proteome</keyword>
<evidence type="ECO:0000256" key="1">
    <source>
        <dbReference type="ARBA" id="ARBA00023015"/>
    </source>
</evidence>
<gene>
    <name evidence="5" type="ORF">AB0H72_07850</name>
</gene>
<organism evidence="5 6">
    <name type="scientific">Nocardia fusca</name>
    <dbReference type="NCBI Taxonomy" id="941183"/>
    <lineage>
        <taxon>Bacteria</taxon>
        <taxon>Bacillati</taxon>
        <taxon>Actinomycetota</taxon>
        <taxon>Actinomycetes</taxon>
        <taxon>Mycobacteriales</taxon>
        <taxon>Nocardiaceae</taxon>
        <taxon>Nocardia</taxon>
    </lineage>
</organism>
<dbReference type="PROSITE" id="PS50987">
    <property type="entry name" value="HTH_ARSR_2"/>
    <property type="match status" value="1"/>
</dbReference>
<dbReference type="Proteomes" id="UP001551658">
    <property type="component" value="Unassembled WGS sequence"/>
</dbReference>
<dbReference type="CDD" id="cd00090">
    <property type="entry name" value="HTH_ARSR"/>
    <property type="match status" value="1"/>
</dbReference>
<dbReference type="PANTHER" id="PTHR33154">
    <property type="entry name" value="TRANSCRIPTIONAL REGULATOR, ARSR FAMILY"/>
    <property type="match status" value="1"/>
</dbReference>
<dbReference type="InterPro" id="IPR051081">
    <property type="entry name" value="HTH_MetalResp_TranReg"/>
</dbReference>
<evidence type="ECO:0000256" key="3">
    <source>
        <dbReference type="ARBA" id="ARBA00023163"/>
    </source>
</evidence>
<protein>
    <submittedName>
        <fullName evidence="5">Metalloregulator ArsR/SmtB family transcription factor</fullName>
    </submittedName>
</protein>
<dbReference type="RefSeq" id="WP_357975392.1">
    <property type="nucleotide sequence ID" value="NZ_JBFAIH010000003.1"/>
</dbReference>
<dbReference type="SUPFAM" id="SSF46785">
    <property type="entry name" value="Winged helix' DNA-binding domain"/>
    <property type="match status" value="1"/>
</dbReference>
<keyword evidence="1" id="KW-0805">Transcription regulation</keyword>
<dbReference type="Pfam" id="PF01022">
    <property type="entry name" value="HTH_5"/>
    <property type="match status" value="1"/>
</dbReference>
<dbReference type="SMART" id="SM00418">
    <property type="entry name" value="HTH_ARSR"/>
    <property type="match status" value="1"/>
</dbReference>
<dbReference type="InterPro" id="IPR011991">
    <property type="entry name" value="ArsR-like_HTH"/>
</dbReference>
<dbReference type="NCBIfam" id="NF033788">
    <property type="entry name" value="HTH_metalloreg"/>
    <property type="match status" value="1"/>
</dbReference>
<proteinExistence type="predicted"/>
<name>A0ABV3F4H4_9NOCA</name>
<evidence type="ECO:0000313" key="5">
    <source>
        <dbReference type="EMBL" id="MEV0362600.1"/>
    </source>
</evidence>
<dbReference type="PRINTS" id="PR00778">
    <property type="entry name" value="HTHARSR"/>
</dbReference>
<dbReference type="InterPro" id="IPR036388">
    <property type="entry name" value="WH-like_DNA-bd_sf"/>
</dbReference>
<keyword evidence="2" id="KW-0238">DNA-binding</keyword>
<feature type="domain" description="HTH arsR-type" evidence="4">
    <location>
        <begin position="1"/>
        <end position="91"/>
    </location>
</feature>
<keyword evidence="3" id="KW-0804">Transcription</keyword>
<evidence type="ECO:0000256" key="2">
    <source>
        <dbReference type="ARBA" id="ARBA00023125"/>
    </source>
</evidence>
<dbReference type="PANTHER" id="PTHR33154:SF33">
    <property type="entry name" value="TRANSCRIPTIONAL REPRESSOR SDPR"/>
    <property type="match status" value="1"/>
</dbReference>
<dbReference type="EMBL" id="JBFAIH010000003">
    <property type="protein sequence ID" value="MEV0362600.1"/>
    <property type="molecule type" value="Genomic_DNA"/>
</dbReference>
<evidence type="ECO:0000313" key="6">
    <source>
        <dbReference type="Proteomes" id="UP001551658"/>
    </source>
</evidence>
<dbReference type="InterPro" id="IPR001845">
    <property type="entry name" value="HTH_ArsR_DNA-bd_dom"/>
</dbReference>
<accession>A0ABV3F4H4</accession>
<reference evidence="5 6" key="1">
    <citation type="submission" date="2024-06" db="EMBL/GenBank/DDBJ databases">
        <title>The Natural Products Discovery Center: Release of the First 8490 Sequenced Strains for Exploring Actinobacteria Biosynthetic Diversity.</title>
        <authorList>
            <person name="Kalkreuter E."/>
            <person name="Kautsar S.A."/>
            <person name="Yang D."/>
            <person name="Bader C.D."/>
            <person name="Teijaro C.N."/>
            <person name="Fluegel L."/>
            <person name="Davis C.M."/>
            <person name="Simpson J.R."/>
            <person name="Lauterbach L."/>
            <person name="Steele A.D."/>
            <person name="Gui C."/>
            <person name="Meng S."/>
            <person name="Li G."/>
            <person name="Viehrig K."/>
            <person name="Ye F."/>
            <person name="Su P."/>
            <person name="Kiefer A.F."/>
            <person name="Nichols A."/>
            <person name="Cepeda A.J."/>
            <person name="Yan W."/>
            <person name="Fan B."/>
            <person name="Jiang Y."/>
            <person name="Adhikari A."/>
            <person name="Zheng C.-J."/>
            <person name="Schuster L."/>
            <person name="Cowan T.M."/>
            <person name="Smanski M.J."/>
            <person name="Chevrette M.G."/>
            <person name="De Carvalho L.P.S."/>
            <person name="Shen B."/>
        </authorList>
    </citation>
    <scope>NUCLEOTIDE SEQUENCE [LARGE SCALE GENOMIC DNA]</scope>
    <source>
        <strain evidence="5 6">NPDC050671</strain>
    </source>
</reference>
<evidence type="ECO:0000259" key="4">
    <source>
        <dbReference type="PROSITE" id="PS50987"/>
    </source>
</evidence>
<dbReference type="InterPro" id="IPR036390">
    <property type="entry name" value="WH_DNA-bd_sf"/>
</dbReference>
<dbReference type="Gene3D" id="1.10.10.10">
    <property type="entry name" value="Winged helix-like DNA-binding domain superfamily/Winged helix DNA-binding domain"/>
    <property type="match status" value="1"/>
</dbReference>